<evidence type="ECO:0000256" key="11">
    <source>
        <dbReference type="ARBA" id="ARBA00023264"/>
    </source>
</evidence>
<evidence type="ECO:0000256" key="6">
    <source>
        <dbReference type="ARBA" id="ARBA00022777"/>
    </source>
</evidence>
<dbReference type="GO" id="GO:0046872">
    <property type="term" value="F:metal ion binding"/>
    <property type="evidence" value="ECO:0007669"/>
    <property type="project" value="UniProtKB-KW"/>
</dbReference>
<dbReference type="InterPro" id="IPR017438">
    <property type="entry name" value="ATP-NAD_kinase_N"/>
</dbReference>
<evidence type="ECO:0000256" key="3">
    <source>
        <dbReference type="ARBA" id="ARBA00022679"/>
    </source>
</evidence>
<keyword evidence="10" id="KW-0594">Phospholipid biosynthesis</keyword>
<dbReference type="GO" id="GO:0005886">
    <property type="term" value="C:plasma membrane"/>
    <property type="evidence" value="ECO:0007669"/>
    <property type="project" value="TreeGrafter"/>
</dbReference>
<dbReference type="RefSeq" id="WP_090409779.1">
    <property type="nucleotide sequence ID" value="NZ_FNDQ01000019.1"/>
</dbReference>
<evidence type="ECO:0000256" key="4">
    <source>
        <dbReference type="ARBA" id="ARBA00022723"/>
    </source>
</evidence>
<proteinExistence type="predicted"/>
<protein>
    <submittedName>
        <fullName evidence="13">Lipid kinase, YegS/Rv2252/BmrU family</fullName>
    </submittedName>
</protein>
<gene>
    <name evidence="13" type="ORF">SAMN05421818_11921</name>
</gene>
<dbReference type="SUPFAM" id="SSF111331">
    <property type="entry name" value="NAD kinase/diacylglycerol kinase-like"/>
    <property type="match status" value="1"/>
</dbReference>
<dbReference type="GO" id="GO:0005524">
    <property type="term" value="F:ATP binding"/>
    <property type="evidence" value="ECO:0007669"/>
    <property type="project" value="UniProtKB-KW"/>
</dbReference>
<keyword evidence="11" id="KW-1208">Phospholipid metabolism</keyword>
<dbReference type="InterPro" id="IPR050187">
    <property type="entry name" value="Lipid_Phosphate_FormReg"/>
</dbReference>
<keyword evidence="5" id="KW-0547">Nucleotide-binding</keyword>
<evidence type="ECO:0000313" key="14">
    <source>
        <dbReference type="Proteomes" id="UP000243588"/>
    </source>
</evidence>
<dbReference type="AlphaFoldDB" id="A0A1G8FTL9"/>
<dbReference type="STRING" id="702745.SAMN05421818_11921"/>
<dbReference type="InterPro" id="IPR005218">
    <property type="entry name" value="Diacylglycerol/lipid_kinase"/>
</dbReference>
<feature type="domain" description="DAGKc" evidence="12">
    <location>
        <begin position="1"/>
        <end position="129"/>
    </location>
</feature>
<comment type="cofactor">
    <cofactor evidence="1">
        <name>Mg(2+)</name>
        <dbReference type="ChEBI" id="CHEBI:18420"/>
    </cofactor>
</comment>
<keyword evidence="3" id="KW-0808">Transferase</keyword>
<evidence type="ECO:0000259" key="12">
    <source>
        <dbReference type="PROSITE" id="PS50146"/>
    </source>
</evidence>
<dbReference type="GO" id="GO:0016301">
    <property type="term" value="F:kinase activity"/>
    <property type="evidence" value="ECO:0007669"/>
    <property type="project" value="UniProtKB-KW"/>
</dbReference>
<dbReference type="Gene3D" id="3.40.50.10330">
    <property type="entry name" value="Probable inorganic polyphosphate/atp-NAD kinase, domain 1"/>
    <property type="match status" value="1"/>
</dbReference>
<dbReference type="PROSITE" id="PS50146">
    <property type="entry name" value="DAGK"/>
    <property type="match status" value="1"/>
</dbReference>
<dbReference type="PANTHER" id="PTHR12358">
    <property type="entry name" value="SPHINGOSINE KINASE"/>
    <property type="match status" value="1"/>
</dbReference>
<dbReference type="InterPro" id="IPR045540">
    <property type="entry name" value="YegS/DAGK_C"/>
</dbReference>
<dbReference type="Gene3D" id="2.60.200.40">
    <property type="match status" value="1"/>
</dbReference>
<sequence>MTKIYFIVNPISGKGKHNITLDYIKPFFDESQYDIHVSFSTYKKHAIELTQQAIAAQADIIVACGGDGTIHEVATELVGTNIAFGVVPVGSGNGLASNLSIPKDIEQAIKRVRDGKIFSMDVGSVNGEYFFSNMGFGIDATIIDKYEKSGKRKLGAYINAALNSAQEYVAKKMLVTYNGKTKEVNPLLLFISNSNEMGYNMSLTPKASLTDGKLDYLMVPRIGLLKQLTFGLYVLLKKTEKFRKTDYVQTDVIQVEIVDQQKNGLQMDGEYYEYDTNKFEIKVSQGALKVLC</sequence>
<evidence type="ECO:0000256" key="9">
    <source>
        <dbReference type="ARBA" id="ARBA00023098"/>
    </source>
</evidence>
<dbReference type="InterPro" id="IPR001206">
    <property type="entry name" value="Diacylglycerol_kinase_cat_dom"/>
</dbReference>
<keyword evidence="14" id="KW-1185">Reference proteome</keyword>
<evidence type="ECO:0000256" key="1">
    <source>
        <dbReference type="ARBA" id="ARBA00001946"/>
    </source>
</evidence>
<dbReference type="PANTHER" id="PTHR12358:SF106">
    <property type="entry name" value="LIPID KINASE YEGS"/>
    <property type="match status" value="1"/>
</dbReference>
<dbReference type="Proteomes" id="UP000243588">
    <property type="component" value="Unassembled WGS sequence"/>
</dbReference>
<dbReference type="GO" id="GO:0008654">
    <property type="term" value="P:phospholipid biosynthetic process"/>
    <property type="evidence" value="ECO:0007669"/>
    <property type="project" value="UniProtKB-KW"/>
</dbReference>
<keyword evidence="7" id="KW-0067">ATP-binding</keyword>
<organism evidence="13 14">
    <name type="scientific">Myroides phaeus</name>
    <dbReference type="NCBI Taxonomy" id="702745"/>
    <lineage>
        <taxon>Bacteria</taxon>
        <taxon>Pseudomonadati</taxon>
        <taxon>Bacteroidota</taxon>
        <taxon>Flavobacteriia</taxon>
        <taxon>Flavobacteriales</taxon>
        <taxon>Flavobacteriaceae</taxon>
        <taxon>Myroides</taxon>
    </lineage>
</organism>
<dbReference type="EMBL" id="FNDQ01000019">
    <property type="protein sequence ID" value="SDH85479.1"/>
    <property type="molecule type" value="Genomic_DNA"/>
</dbReference>
<dbReference type="NCBIfam" id="TIGR00147">
    <property type="entry name" value="YegS/Rv2252/BmrU family lipid kinase"/>
    <property type="match status" value="1"/>
</dbReference>
<reference evidence="14" key="1">
    <citation type="submission" date="2016-10" db="EMBL/GenBank/DDBJ databases">
        <authorList>
            <person name="Varghese N."/>
            <person name="Submissions S."/>
        </authorList>
    </citation>
    <scope>NUCLEOTIDE SEQUENCE [LARGE SCALE GENOMIC DNA]</scope>
    <source>
        <strain evidence="14">DSM 23313</strain>
    </source>
</reference>
<accession>A0A1G8FTL9</accession>
<evidence type="ECO:0000256" key="7">
    <source>
        <dbReference type="ARBA" id="ARBA00022840"/>
    </source>
</evidence>
<dbReference type="Pfam" id="PF00781">
    <property type="entry name" value="DAGK_cat"/>
    <property type="match status" value="1"/>
</dbReference>
<name>A0A1G8FTL9_9FLAO</name>
<dbReference type="SMART" id="SM00046">
    <property type="entry name" value="DAGKc"/>
    <property type="match status" value="1"/>
</dbReference>
<keyword evidence="8" id="KW-0460">Magnesium</keyword>
<keyword evidence="9" id="KW-0443">Lipid metabolism</keyword>
<evidence type="ECO:0000313" key="13">
    <source>
        <dbReference type="EMBL" id="SDH85479.1"/>
    </source>
</evidence>
<dbReference type="Pfam" id="PF19279">
    <property type="entry name" value="YegS_C"/>
    <property type="match status" value="1"/>
</dbReference>
<evidence type="ECO:0000256" key="2">
    <source>
        <dbReference type="ARBA" id="ARBA00022516"/>
    </source>
</evidence>
<dbReference type="InterPro" id="IPR016064">
    <property type="entry name" value="NAD/diacylglycerol_kinase_sf"/>
</dbReference>
<keyword evidence="2" id="KW-0444">Lipid biosynthesis</keyword>
<evidence type="ECO:0000256" key="8">
    <source>
        <dbReference type="ARBA" id="ARBA00022842"/>
    </source>
</evidence>
<evidence type="ECO:0000256" key="5">
    <source>
        <dbReference type="ARBA" id="ARBA00022741"/>
    </source>
</evidence>
<evidence type="ECO:0000256" key="10">
    <source>
        <dbReference type="ARBA" id="ARBA00023209"/>
    </source>
</evidence>
<keyword evidence="4" id="KW-0479">Metal-binding</keyword>
<keyword evidence="6 13" id="KW-0418">Kinase</keyword>